<dbReference type="SUPFAM" id="SSF69864">
    <property type="entry name" value="Argininosuccinate synthetase, C-terminal domain"/>
    <property type="match status" value="1"/>
</dbReference>
<dbReference type="PANTHER" id="PTHR11587:SF2">
    <property type="entry name" value="ARGININOSUCCINATE SYNTHASE"/>
    <property type="match status" value="1"/>
</dbReference>
<dbReference type="InterPro" id="IPR048267">
    <property type="entry name" value="Arginosuc_syn_N"/>
</dbReference>
<dbReference type="SUPFAM" id="SSF52402">
    <property type="entry name" value="Adenine nucleotide alpha hydrolases-like"/>
    <property type="match status" value="1"/>
</dbReference>
<accession>A0A1T5NIK2</accession>
<keyword evidence="7" id="KW-0067">ATP-binding</keyword>
<dbReference type="Proteomes" id="UP000190166">
    <property type="component" value="Unassembled WGS sequence"/>
</dbReference>
<keyword evidence="11" id="KW-1185">Reference proteome</keyword>
<keyword evidence="3" id="KW-0055">Arginine biosynthesis</keyword>
<dbReference type="AlphaFoldDB" id="A0A1T5NIK2"/>
<organism evidence="10 11">
    <name type="scientific">Chitinophaga ginsengisegetis</name>
    <dbReference type="NCBI Taxonomy" id="393003"/>
    <lineage>
        <taxon>Bacteria</taxon>
        <taxon>Pseudomonadati</taxon>
        <taxon>Bacteroidota</taxon>
        <taxon>Chitinophagia</taxon>
        <taxon>Chitinophagales</taxon>
        <taxon>Chitinophagaceae</taxon>
        <taxon>Chitinophaga</taxon>
    </lineage>
</organism>
<dbReference type="InterPro" id="IPR014729">
    <property type="entry name" value="Rossmann-like_a/b/a_fold"/>
</dbReference>
<dbReference type="GO" id="GO:0005737">
    <property type="term" value="C:cytoplasm"/>
    <property type="evidence" value="ECO:0007669"/>
    <property type="project" value="TreeGrafter"/>
</dbReference>
<dbReference type="Pfam" id="PF20979">
    <property type="entry name" value="Arginosuc_syn_C"/>
    <property type="match status" value="1"/>
</dbReference>
<dbReference type="STRING" id="393003.SAMN05660461_1750"/>
<name>A0A1T5NIK2_9BACT</name>
<keyword evidence="5" id="KW-0028">Amino-acid biosynthesis</keyword>
<evidence type="ECO:0000259" key="8">
    <source>
        <dbReference type="Pfam" id="PF00764"/>
    </source>
</evidence>
<evidence type="ECO:0000256" key="6">
    <source>
        <dbReference type="ARBA" id="ARBA00022741"/>
    </source>
</evidence>
<dbReference type="InterPro" id="IPR001518">
    <property type="entry name" value="Arginosuc_synth"/>
</dbReference>
<dbReference type="RefSeq" id="WP_227024651.1">
    <property type="nucleotide sequence ID" value="NZ_FUZZ01000001.1"/>
</dbReference>
<proteinExistence type="predicted"/>
<dbReference type="Gene3D" id="3.40.50.620">
    <property type="entry name" value="HUPs"/>
    <property type="match status" value="1"/>
</dbReference>
<dbReference type="InterPro" id="IPR024074">
    <property type="entry name" value="AS_cat/multimer_dom_body"/>
</dbReference>
<dbReference type="Gene3D" id="3.90.1260.10">
    <property type="entry name" value="Argininosuccinate synthetase, chain A, domain 2"/>
    <property type="match status" value="1"/>
</dbReference>
<dbReference type="CDD" id="cd01999">
    <property type="entry name" value="ASS"/>
    <property type="match status" value="1"/>
</dbReference>
<keyword evidence="4" id="KW-0436">Ligase</keyword>
<dbReference type="GO" id="GO:0005524">
    <property type="term" value="F:ATP binding"/>
    <property type="evidence" value="ECO:0007669"/>
    <property type="project" value="UniProtKB-KW"/>
</dbReference>
<reference evidence="11" key="1">
    <citation type="submission" date="2017-02" db="EMBL/GenBank/DDBJ databases">
        <authorList>
            <person name="Varghese N."/>
            <person name="Submissions S."/>
        </authorList>
    </citation>
    <scope>NUCLEOTIDE SEQUENCE [LARGE SCALE GENOMIC DNA]</scope>
    <source>
        <strain evidence="11">DSM 18108</strain>
    </source>
</reference>
<dbReference type="EMBL" id="FUZZ01000001">
    <property type="protein sequence ID" value="SKD00236.1"/>
    <property type="molecule type" value="Genomic_DNA"/>
</dbReference>
<feature type="domain" description="Arginosuccinate synthase C-terminal" evidence="9">
    <location>
        <begin position="173"/>
        <end position="388"/>
    </location>
</feature>
<evidence type="ECO:0000256" key="1">
    <source>
        <dbReference type="ARBA" id="ARBA00004967"/>
    </source>
</evidence>
<dbReference type="UniPathway" id="UPA00068">
    <property type="reaction ID" value="UER00113"/>
</dbReference>
<protein>
    <recommendedName>
        <fullName evidence="2">argininosuccinate synthase</fullName>
        <ecNumber evidence="2">6.3.4.5</ecNumber>
    </recommendedName>
</protein>
<dbReference type="GO" id="GO:0004055">
    <property type="term" value="F:argininosuccinate synthase activity"/>
    <property type="evidence" value="ECO:0007669"/>
    <property type="project" value="UniProtKB-EC"/>
</dbReference>
<sequence length="396" mass="44144">MKKVVLGFSGGLDTSYCVKYLTEEKGYEVHSVIVNTGGFSEEELQEIEKRAYSLGVKSHKTVNAIRSYYDGVIKYLIFGNVLKNNTYPLSVSAERMSQALAIAEYVKEVGADAVAHGSTGAGNDQVRFDMVFHIMIPGVEIITPIRDLKLSREEEISYLRSKGVEVNFEKAMYSINKGMWGTSVGGKETLTSNGMLPEAAWPTQLTKQGEEQVKLTFEKGELTGVNDKTFGHPSEAIQYLQTIAGPFAIGRDIHVGDTIIGIKGRVGFEAAAPMVIIKAHHALEKHVLTKWQLSWKDQLAQFYGNYMHEGQIMDPVMRDIEAFLQNTQENVSGEVFVTLMPYRFQVTGINSPYDLMSSKFGKYGEMNTGWSGDDVRGFSKIFGNQTMIWHQVKNSI</sequence>
<dbReference type="GO" id="GO:0000053">
    <property type="term" value="P:argininosuccinate metabolic process"/>
    <property type="evidence" value="ECO:0007669"/>
    <property type="project" value="TreeGrafter"/>
</dbReference>
<evidence type="ECO:0000256" key="5">
    <source>
        <dbReference type="ARBA" id="ARBA00022605"/>
    </source>
</evidence>
<gene>
    <name evidence="10" type="ORF">SAMN05660461_1750</name>
</gene>
<dbReference type="NCBIfam" id="TIGR00032">
    <property type="entry name" value="argG"/>
    <property type="match status" value="1"/>
</dbReference>
<evidence type="ECO:0000259" key="9">
    <source>
        <dbReference type="Pfam" id="PF20979"/>
    </source>
</evidence>
<dbReference type="FunFam" id="3.40.50.620:FF:000019">
    <property type="entry name" value="Argininosuccinate synthase"/>
    <property type="match status" value="1"/>
</dbReference>
<evidence type="ECO:0000256" key="7">
    <source>
        <dbReference type="ARBA" id="ARBA00022840"/>
    </source>
</evidence>
<evidence type="ECO:0000256" key="4">
    <source>
        <dbReference type="ARBA" id="ARBA00022598"/>
    </source>
</evidence>
<evidence type="ECO:0000256" key="2">
    <source>
        <dbReference type="ARBA" id="ARBA00012286"/>
    </source>
</evidence>
<dbReference type="GO" id="GO:0000050">
    <property type="term" value="P:urea cycle"/>
    <property type="evidence" value="ECO:0007669"/>
    <property type="project" value="TreeGrafter"/>
</dbReference>
<keyword evidence="6" id="KW-0547">Nucleotide-binding</keyword>
<dbReference type="InterPro" id="IPR048268">
    <property type="entry name" value="Arginosuc_syn_C"/>
</dbReference>
<feature type="domain" description="Arginosuccinate synthase-like N-terminal" evidence="8">
    <location>
        <begin position="3"/>
        <end position="165"/>
    </location>
</feature>
<evidence type="ECO:0000313" key="11">
    <source>
        <dbReference type="Proteomes" id="UP000190166"/>
    </source>
</evidence>
<dbReference type="GO" id="GO:0006526">
    <property type="term" value="P:L-arginine biosynthetic process"/>
    <property type="evidence" value="ECO:0007669"/>
    <property type="project" value="UniProtKB-UniPathway"/>
</dbReference>
<dbReference type="PANTHER" id="PTHR11587">
    <property type="entry name" value="ARGININOSUCCINATE SYNTHASE"/>
    <property type="match status" value="1"/>
</dbReference>
<dbReference type="EC" id="6.3.4.5" evidence="2"/>
<comment type="pathway">
    <text evidence="1">Amino-acid biosynthesis; L-arginine biosynthesis; L-arginine from L-ornithine and carbamoyl phosphate: step 2/3.</text>
</comment>
<dbReference type="InterPro" id="IPR023434">
    <property type="entry name" value="Arginosuc_synth_type_1_subfam"/>
</dbReference>
<evidence type="ECO:0000313" key="10">
    <source>
        <dbReference type="EMBL" id="SKD00236.1"/>
    </source>
</evidence>
<evidence type="ECO:0000256" key="3">
    <source>
        <dbReference type="ARBA" id="ARBA00022571"/>
    </source>
</evidence>
<dbReference type="Pfam" id="PF00764">
    <property type="entry name" value="Arginosuc_synth"/>
    <property type="match status" value="1"/>
</dbReference>